<dbReference type="EMBL" id="JBBCAQ010000002">
    <property type="protein sequence ID" value="KAK7605533.1"/>
    <property type="molecule type" value="Genomic_DNA"/>
</dbReference>
<evidence type="ECO:0000313" key="3">
    <source>
        <dbReference type="EMBL" id="KAK7605533.1"/>
    </source>
</evidence>
<reference evidence="3 4" key="1">
    <citation type="submission" date="2024-03" db="EMBL/GenBank/DDBJ databases">
        <title>Adaptation during the transition from Ophiocordyceps entomopathogen to insect associate is accompanied by gene loss and intensified selection.</title>
        <authorList>
            <person name="Ward C.M."/>
            <person name="Onetto C.A."/>
            <person name="Borneman A.R."/>
        </authorList>
    </citation>
    <scope>NUCLEOTIDE SEQUENCE [LARGE SCALE GENOMIC DNA]</scope>
    <source>
        <strain evidence="3">AWRI1</strain>
        <tissue evidence="3">Single Adult Female</tissue>
    </source>
</reference>
<organism evidence="3 4">
    <name type="scientific">Parthenolecanium corni</name>
    <dbReference type="NCBI Taxonomy" id="536013"/>
    <lineage>
        <taxon>Eukaryota</taxon>
        <taxon>Metazoa</taxon>
        <taxon>Ecdysozoa</taxon>
        <taxon>Arthropoda</taxon>
        <taxon>Hexapoda</taxon>
        <taxon>Insecta</taxon>
        <taxon>Pterygota</taxon>
        <taxon>Neoptera</taxon>
        <taxon>Paraneoptera</taxon>
        <taxon>Hemiptera</taxon>
        <taxon>Sternorrhyncha</taxon>
        <taxon>Coccoidea</taxon>
        <taxon>Coccidae</taxon>
        <taxon>Parthenolecanium</taxon>
    </lineage>
</organism>
<proteinExistence type="predicted"/>
<accession>A0AAN9TWA5</accession>
<keyword evidence="4" id="KW-1185">Reference proteome</keyword>
<sequence>MHPVAAALSSTPHLRPFALSALQRLRPSLFLTRTKNRPTHPSTESKRRAFPRGSSLIDKKFASPSVRPSASTLLVPLEPSFRLSFDLFGLRLSVCLPARPPVYPPPLSSVRPSVRGHRVGARCGQLATRRDARTSKIGCPRSRPPRFAPFSTAASTSRPLVLIDQRSARKLDVPLVVGFFAFRVQSDGTRNYVRDVTAPTPPSTSNAAASSETATGPCQSCQSCQLFYRERRDCVLCNYKPVNQSIVSVSSPHCAPPHPVPCDATARQVQRHADMRPQLAQRTAAAAAAAAAASALRVRLDCCAARPHATPPPRTYPSLSPSSSSAGWTYNNIFYSAMLSFRRSPAAASRQPPQLASHNRIHRATGASLLAPLHPPNDGSAPSLHPFLDSVSASLSPARRLRFRHIATYTHTPIHPPTHLPPPPQPLSFFRDDDGGGGGCGCCERIALLATYALPAARHFASKTSSTPIFELLDRRGKIDVRFRIALATFFSFIFFLSSSISWLFGKNFDIFDRCDATRRGDVRVDRLIPFSH</sequence>
<name>A0AAN9TWA5_9HEMI</name>
<comment type="caution">
    <text evidence="3">The sequence shown here is derived from an EMBL/GenBank/DDBJ whole genome shotgun (WGS) entry which is preliminary data.</text>
</comment>
<gene>
    <name evidence="3" type="ORF">V9T40_007391</name>
</gene>
<evidence type="ECO:0000256" key="1">
    <source>
        <dbReference type="SAM" id="MobiDB-lite"/>
    </source>
</evidence>
<dbReference type="AlphaFoldDB" id="A0AAN9TWA5"/>
<evidence type="ECO:0000256" key="2">
    <source>
        <dbReference type="SAM" id="Phobius"/>
    </source>
</evidence>
<dbReference type="Proteomes" id="UP001367676">
    <property type="component" value="Unassembled WGS sequence"/>
</dbReference>
<protein>
    <submittedName>
        <fullName evidence="3">Uncharacterized protein</fullName>
    </submittedName>
</protein>
<keyword evidence="2" id="KW-0472">Membrane</keyword>
<keyword evidence="2" id="KW-0812">Transmembrane</keyword>
<feature type="transmembrane region" description="Helical" evidence="2">
    <location>
        <begin position="485"/>
        <end position="505"/>
    </location>
</feature>
<evidence type="ECO:0000313" key="4">
    <source>
        <dbReference type="Proteomes" id="UP001367676"/>
    </source>
</evidence>
<feature type="region of interest" description="Disordered" evidence="1">
    <location>
        <begin position="33"/>
        <end position="54"/>
    </location>
</feature>
<keyword evidence="2" id="KW-1133">Transmembrane helix</keyword>